<dbReference type="Proteomes" id="UP000672097">
    <property type="component" value="Unassembled WGS sequence"/>
</dbReference>
<protein>
    <submittedName>
        <fullName evidence="4">Glyoxylate/hydroxypyruvate reductase A</fullName>
    </submittedName>
</protein>
<dbReference type="RefSeq" id="WP_210805484.1">
    <property type="nucleotide sequence ID" value="NZ_JAGQDG010000001.1"/>
</dbReference>
<keyword evidence="5" id="KW-1185">Reference proteome</keyword>
<dbReference type="Gene3D" id="3.40.50.720">
    <property type="entry name" value="NAD(P)-binding Rossmann-like Domain"/>
    <property type="match status" value="2"/>
</dbReference>
<evidence type="ECO:0000313" key="5">
    <source>
        <dbReference type="Proteomes" id="UP000672097"/>
    </source>
</evidence>
<feature type="domain" description="D-isomer specific 2-hydroxyacid dehydrogenase NAD-binding" evidence="3">
    <location>
        <begin position="105"/>
        <end position="281"/>
    </location>
</feature>
<evidence type="ECO:0000313" key="4">
    <source>
        <dbReference type="EMBL" id="MBQ0934009.1"/>
    </source>
</evidence>
<dbReference type="InterPro" id="IPR006140">
    <property type="entry name" value="D-isomer_DH_NAD-bd"/>
</dbReference>
<reference evidence="4 5" key="1">
    <citation type="submission" date="2021-04" db="EMBL/GenBank/DDBJ databases">
        <title>The genome sequence of type strain Ideonella paludis KCTC 32238.</title>
        <authorList>
            <person name="Liu Y."/>
        </authorList>
    </citation>
    <scope>NUCLEOTIDE SEQUENCE [LARGE SCALE GENOMIC DNA]</scope>
    <source>
        <strain evidence="4 5">KCTC 32238</strain>
    </source>
</reference>
<proteinExistence type="predicted"/>
<sequence>MKIYLLGSMDAASLQDWQKHLQAEMPEEQVLTTLAPEQNAEIDVAVVANPTPGALRELPSLRLIQSLWAGVDRLVADESLPIGVPVCRMVDPHMNVAMAETGQWAVLALHRGFFRYARQQAQACWQPLTQRRADEVRVLVLGWGEMGRTLGMRLKGMGYRVAAWRMGTRRDTASGAHGVTLHEGPLALRCALAEADVLINLLPLTPITRGLLNAKCFDALPRGAAVVNLARGAHLVEADLLAALDSGHLSHAVLDVFATEPLPADHPFWRRPDITVLPHAAAQTDPRSAAAVVAANVRALRAGEPLQHVVDVARGY</sequence>
<evidence type="ECO:0000256" key="1">
    <source>
        <dbReference type="ARBA" id="ARBA00023002"/>
    </source>
</evidence>
<comment type="caution">
    <text evidence="4">The sequence shown here is derived from an EMBL/GenBank/DDBJ whole genome shotgun (WGS) entry which is preliminary data.</text>
</comment>
<evidence type="ECO:0000256" key="2">
    <source>
        <dbReference type="ARBA" id="ARBA00023027"/>
    </source>
</evidence>
<gene>
    <name evidence="4" type="ORF">KAK11_01625</name>
</gene>
<dbReference type="SUPFAM" id="SSF52283">
    <property type="entry name" value="Formate/glycerate dehydrogenase catalytic domain-like"/>
    <property type="match status" value="1"/>
</dbReference>
<dbReference type="CDD" id="cd12164">
    <property type="entry name" value="GDH_like_2"/>
    <property type="match status" value="1"/>
</dbReference>
<name>A0ABS5DS97_9BURK</name>
<keyword evidence="2" id="KW-0520">NAD</keyword>
<evidence type="ECO:0000259" key="3">
    <source>
        <dbReference type="Pfam" id="PF02826"/>
    </source>
</evidence>
<dbReference type="SUPFAM" id="SSF51735">
    <property type="entry name" value="NAD(P)-binding Rossmann-fold domains"/>
    <property type="match status" value="1"/>
</dbReference>
<accession>A0ABS5DS97</accession>
<keyword evidence="1" id="KW-0560">Oxidoreductase</keyword>
<organism evidence="4 5">
    <name type="scientific">Ideonella paludis</name>
    <dbReference type="NCBI Taxonomy" id="1233411"/>
    <lineage>
        <taxon>Bacteria</taxon>
        <taxon>Pseudomonadati</taxon>
        <taxon>Pseudomonadota</taxon>
        <taxon>Betaproteobacteria</taxon>
        <taxon>Burkholderiales</taxon>
        <taxon>Sphaerotilaceae</taxon>
        <taxon>Ideonella</taxon>
    </lineage>
</organism>
<dbReference type="InterPro" id="IPR036291">
    <property type="entry name" value="NAD(P)-bd_dom_sf"/>
</dbReference>
<dbReference type="PANTHER" id="PTHR43333">
    <property type="entry name" value="2-HACID_DH_C DOMAIN-CONTAINING PROTEIN"/>
    <property type="match status" value="1"/>
</dbReference>
<dbReference type="Pfam" id="PF02826">
    <property type="entry name" value="2-Hacid_dh_C"/>
    <property type="match status" value="1"/>
</dbReference>
<dbReference type="PANTHER" id="PTHR43333:SF1">
    <property type="entry name" value="D-ISOMER SPECIFIC 2-HYDROXYACID DEHYDROGENASE NAD-BINDING DOMAIN-CONTAINING PROTEIN"/>
    <property type="match status" value="1"/>
</dbReference>
<dbReference type="EMBL" id="JAGQDG010000001">
    <property type="protein sequence ID" value="MBQ0934009.1"/>
    <property type="molecule type" value="Genomic_DNA"/>
</dbReference>